<dbReference type="EMBL" id="CAJVAX010000001">
    <property type="protein sequence ID" value="CAG7606757.1"/>
    <property type="molecule type" value="Genomic_DNA"/>
</dbReference>
<evidence type="ECO:0000256" key="1">
    <source>
        <dbReference type="SAM" id="MobiDB-lite"/>
    </source>
</evidence>
<evidence type="ECO:0000313" key="3">
    <source>
        <dbReference type="Proteomes" id="UP001153328"/>
    </source>
</evidence>
<organism evidence="2 3">
    <name type="scientific">Actinacidiphila bryophytorum</name>
    <dbReference type="NCBI Taxonomy" id="1436133"/>
    <lineage>
        <taxon>Bacteria</taxon>
        <taxon>Bacillati</taxon>
        <taxon>Actinomycetota</taxon>
        <taxon>Actinomycetes</taxon>
        <taxon>Kitasatosporales</taxon>
        <taxon>Streptomycetaceae</taxon>
        <taxon>Actinacidiphila</taxon>
    </lineage>
</organism>
<sequence>MASCKDEDPPRSAAHRPHRPLGRHGRSPDRAGHGVYARRLRHRDRAKRHLRRPRTGHRRGAGRQSEHHRRRRPP</sequence>
<accession>A0A9W4GXY4</accession>
<reference evidence="2" key="1">
    <citation type="submission" date="2021-06" db="EMBL/GenBank/DDBJ databases">
        <authorList>
            <person name="Arsene-Ploetze F."/>
        </authorList>
    </citation>
    <scope>NUCLEOTIDE SEQUENCE</scope>
    <source>
        <strain evidence="2">SBRY1</strain>
    </source>
</reference>
<feature type="compositionally biased region" description="Basic residues" evidence="1">
    <location>
        <begin position="13"/>
        <end position="25"/>
    </location>
</feature>
<protein>
    <submittedName>
        <fullName evidence="2">Uncharacterized protein</fullName>
    </submittedName>
</protein>
<feature type="compositionally biased region" description="Basic and acidic residues" evidence="1">
    <location>
        <begin position="1"/>
        <end position="10"/>
    </location>
</feature>
<dbReference type="AlphaFoldDB" id="A0A9W4GXY4"/>
<keyword evidence="3" id="KW-1185">Reference proteome</keyword>
<evidence type="ECO:0000313" key="2">
    <source>
        <dbReference type="EMBL" id="CAG7606757.1"/>
    </source>
</evidence>
<proteinExistence type="predicted"/>
<name>A0A9W4GXY4_9ACTN</name>
<gene>
    <name evidence="2" type="ORF">SBRY_10967</name>
</gene>
<dbReference type="Proteomes" id="UP001153328">
    <property type="component" value="Unassembled WGS sequence"/>
</dbReference>
<feature type="compositionally biased region" description="Basic residues" evidence="1">
    <location>
        <begin position="36"/>
        <end position="74"/>
    </location>
</feature>
<comment type="caution">
    <text evidence="2">The sequence shown here is derived from an EMBL/GenBank/DDBJ whole genome shotgun (WGS) entry which is preliminary data.</text>
</comment>
<feature type="region of interest" description="Disordered" evidence="1">
    <location>
        <begin position="1"/>
        <end position="74"/>
    </location>
</feature>